<dbReference type="Gene3D" id="1.10.630.10">
    <property type="entry name" value="Cytochrome P450"/>
    <property type="match status" value="1"/>
</dbReference>
<proteinExistence type="inferred from homology"/>
<evidence type="ECO:0000313" key="3">
    <source>
        <dbReference type="EMBL" id="MDR7303625.1"/>
    </source>
</evidence>
<keyword evidence="2" id="KW-0408">Iron</keyword>
<organism evidence="3 4">
    <name type="scientific">Haloactinomyces albus</name>
    <dbReference type="NCBI Taxonomy" id="1352928"/>
    <lineage>
        <taxon>Bacteria</taxon>
        <taxon>Bacillati</taxon>
        <taxon>Actinomycetota</taxon>
        <taxon>Actinomycetes</taxon>
        <taxon>Actinopolysporales</taxon>
        <taxon>Actinopolysporaceae</taxon>
        <taxon>Haloactinomyces</taxon>
    </lineage>
</organism>
<dbReference type="InterPro" id="IPR001128">
    <property type="entry name" value="Cyt_P450"/>
</dbReference>
<reference evidence="3" key="1">
    <citation type="submission" date="2023-07" db="EMBL/GenBank/DDBJ databases">
        <title>Sequencing the genomes of 1000 actinobacteria strains.</title>
        <authorList>
            <person name="Klenk H.-P."/>
        </authorList>
    </citation>
    <scope>NUCLEOTIDE SEQUENCE</scope>
    <source>
        <strain evidence="3">DSM 45977</strain>
    </source>
</reference>
<dbReference type="InterPro" id="IPR036396">
    <property type="entry name" value="Cyt_P450_sf"/>
</dbReference>
<keyword evidence="2" id="KW-0560">Oxidoreductase</keyword>
<dbReference type="Proteomes" id="UP001180845">
    <property type="component" value="Unassembled WGS sequence"/>
</dbReference>
<dbReference type="SUPFAM" id="SSF48264">
    <property type="entry name" value="Cytochrome P450"/>
    <property type="match status" value="1"/>
</dbReference>
<dbReference type="GO" id="GO:0004497">
    <property type="term" value="F:monooxygenase activity"/>
    <property type="evidence" value="ECO:0007669"/>
    <property type="project" value="UniProtKB-KW"/>
</dbReference>
<dbReference type="GO" id="GO:0016705">
    <property type="term" value="F:oxidoreductase activity, acting on paired donors, with incorporation or reduction of molecular oxygen"/>
    <property type="evidence" value="ECO:0007669"/>
    <property type="project" value="InterPro"/>
</dbReference>
<comment type="caution">
    <text evidence="3">The sequence shown here is derived from an EMBL/GenBank/DDBJ whole genome shotgun (WGS) entry which is preliminary data.</text>
</comment>
<keyword evidence="2" id="KW-0503">Monooxygenase</keyword>
<dbReference type="GO" id="GO:0005506">
    <property type="term" value="F:iron ion binding"/>
    <property type="evidence" value="ECO:0007669"/>
    <property type="project" value="InterPro"/>
</dbReference>
<sequence length="399" mass="44120">MTAMKPQAPSAPIADWVALDALHADPFPIYTRLRAEAPVAWVPAANRYLVTRYADVHTVDADQDTFSADESHSLMKRAMGHSMLRKDGPAHQRERKAAGVPLRPNQVKQRWTPIFRRNAEELINRLRPGGGAELVDEFAAPFAARNLAEIVGLPNASARDMRTWSQTMIDGTGNYANDPDVWARAERSYYEVDEALDEMIPHLRANPDGSMVSAMLHADDPLDIEEIRANVKMTIGGGLNEPRDVLGVAVHALLAEQRRRDRVMADQSLFASVFDESVRYVAPIGMYPRQTTREVELGGTLLPAGARLGVVVGSANRDERQFSDPDIFDINREKKPHVAFGGGAHYCLGAWAAKASVATVALPMLFDRLPHLRLDPDHPAQAAGWVFRGMTELPVVWDL</sequence>
<evidence type="ECO:0000256" key="1">
    <source>
        <dbReference type="ARBA" id="ARBA00010617"/>
    </source>
</evidence>
<dbReference type="InterPro" id="IPR002397">
    <property type="entry name" value="Cyt_P450_B"/>
</dbReference>
<comment type="similarity">
    <text evidence="1 2">Belongs to the cytochrome P450 family.</text>
</comment>
<dbReference type="AlphaFoldDB" id="A0AAE4CMP7"/>
<accession>A0AAE4CMP7</accession>
<dbReference type="PROSITE" id="PS00086">
    <property type="entry name" value="CYTOCHROME_P450"/>
    <property type="match status" value="1"/>
</dbReference>
<dbReference type="EMBL" id="JAVDXW010000001">
    <property type="protein sequence ID" value="MDR7303625.1"/>
    <property type="molecule type" value="Genomic_DNA"/>
</dbReference>
<dbReference type="Pfam" id="PF00067">
    <property type="entry name" value="p450"/>
    <property type="match status" value="1"/>
</dbReference>
<dbReference type="InterPro" id="IPR017972">
    <property type="entry name" value="Cyt_P450_CS"/>
</dbReference>
<gene>
    <name evidence="3" type="ORF">JOF55_003806</name>
</gene>
<evidence type="ECO:0000256" key="2">
    <source>
        <dbReference type="RuleBase" id="RU000461"/>
    </source>
</evidence>
<dbReference type="PRINTS" id="PR00359">
    <property type="entry name" value="BP450"/>
</dbReference>
<keyword evidence="2" id="KW-0349">Heme</keyword>
<dbReference type="RefSeq" id="WP_310276056.1">
    <property type="nucleotide sequence ID" value="NZ_JAVDXW010000001.1"/>
</dbReference>
<dbReference type="GO" id="GO:0020037">
    <property type="term" value="F:heme binding"/>
    <property type="evidence" value="ECO:0007669"/>
    <property type="project" value="InterPro"/>
</dbReference>
<evidence type="ECO:0000313" key="4">
    <source>
        <dbReference type="Proteomes" id="UP001180845"/>
    </source>
</evidence>
<dbReference type="PANTHER" id="PTHR46696:SF1">
    <property type="entry name" value="CYTOCHROME P450 YJIB-RELATED"/>
    <property type="match status" value="1"/>
</dbReference>
<keyword evidence="4" id="KW-1185">Reference proteome</keyword>
<keyword evidence="2" id="KW-0479">Metal-binding</keyword>
<protein>
    <submittedName>
        <fullName evidence="3">Cytochrome P450</fullName>
    </submittedName>
</protein>
<name>A0AAE4CMP7_9ACTN</name>
<dbReference type="PANTHER" id="PTHR46696">
    <property type="entry name" value="P450, PUTATIVE (EUROFUNG)-RELATED"/>
    <property type="match status" value="1"/>
</dbReference>